<feature type="transmembrane region" description="Helical" evidence="2">
    <location>
        <begin position="1230"/>
        <end position="1252"/>
    </location>
</feature>
<dbReference type="Gene3D" id="3.40.1110.10">
    <property type="entry name" value="Calcium-transporting ATPase, cytoplasmic domain N"/>
    <property type="match status" value="1"/>
</dbReference>
<proteinExistence type="predicted"/>
<feature type="region of interest" description="Disordered" evidence="1">
    <location>
        <begin position="41"/>
        <end position="135"/>
    </location>
</feature>
<protein>
    <submittedName>
        <fullName evidence="3">Uncharacterized protein</fullName>
    </submittedName>
</protein>
<feature type="region of interest" description="Disordered" evidence="1">
    <location>
        <begin position="277"/>
        <end position="405"/>
    </location>
</feature>
<feature type="compositionally biased region" description="Polar residues" evidence="1">
    <location>
        <begin position="362"/>
        <end position="375"/>
    </location>
</feature>
<dbReference type="GO" id="GO:0000166">
    <property type="term" value="F:nucleotide binding"/>
    <property type="evidence" value="ECO:0007669"/>
    <property type="project" value="InterPro"/>
</dbReference>
<keyword evidence="2" id="KW-0812">Transmembrane</keyword>
<comment type="caution">
    <text evidence="3">The sequence shown here is derived from an EMBL/GenBank/DDBJ whole genome shotgun (WGS) entry which is preliminary data.</text>
</comment>
<evidence type="ECO:0000313" key="4">
    <source>
        <dbReference type="Proteomes" id="UP000824031"/>
    </source>
</evidence>
<dbReference type="EMBL" id="DXBO01000016">
    <property type="protein sequence ID" value="HIZ47272.1"/>
    <property type="molecule type" value="Genomic_DNA"/>
</dbReference>
<feature type="compositionally biased region" description="Polar residues" evidence="1">
    <location>
        <begin position="43"/>
        <end position="59"/>
    </location>
</feature>
<gene>
    <name evidence="3" type="ORF">H9810_00945</name>
</gene>
<feature type="compositionally biased region" description="Low complexity" evidence="1">
    <location>
        <begin position="91"/>
        <end position="114"/>
    </location>
</feature>
<organism evidence="3 4">
    <name type="scientific">Candidatus Gemmiger excrementavium</name>
    <dbReference type="NCBI Taxonomy" id="2838608"/>
    <lineage>
        <taxon>Bacteria</taxon>
        <taxon>Bacillati</taxon>
        <taxon>Bacillota</taxon>
        <taxon>Clostridia</taxon>
        <taxon>Eubacteriales</taxon>
        <taxon>Gemmiger</taxon>
    </lineage>
</organism>
<evidence type="ECO:0000256" key="2">
    <source>
        <dbReference type="SAM" id="Phobius"/>
    </source>
</evidence>
<feature type="transmembrane region" description="Helical" evidence="2">
    <location>
        <begin position="745"/>
        <end position="773"/>
    </location>
</feature>
<evidence type="ECO:0000256" key="1">
    <source>
        <dbReference type="SAM" id="MobiDB-lite"/>
    </source>
</evidence>
<feature type="region of interest" description="Disordered" evidence="1">
    <location>
        <begin position="459"/>
        <end position="484"/>
    </location>
</feature>
<reference evidence="3" key="2">
    <citation type="submission" date="2021-04" db="EMBL/GenBank/DDBJ databases">
        <authorList>
            <person name="Gilroy R."/>
        </authorList>
    </citation>
    <scope>NUCLEOTIDE SEQUENCE</scope>
    <source>
        <strain evidence="3">3436</strain>
    </source>
</reference>
<feature type="transmembrane region" description="Helical" evidence="2">
    <location>
        <begin position="1204"/>
        <end position="1224"/>
    </location>
</feature>
<evidence type="ECO:0000313" key="3">
    <source>
        <dbReference type="EMBL" id="HIZ47272.1"/>
    </source>
</evidence>
<feature type="transmembrane region" description="Helical" evidence="2">
    <location>
        <begin position="899"/>
        <end position="918"/>
    </location>
</feature>
<feature type="transmembrane region" description="Helical" evidence="2">
    <location>
        <begin position="924"/>
        <end position="946"/>
    </location>
</feature>
<feature type="region of interest" description="Disordered" evidence="1">
    <location>
        <begin position="214"/>
        <end position="261"/>
    </location>
</feature>
<feature type="transmembrane region" description="Helical" evidence="2">
    <location>
        <begin position="780"/>
        <end position="800"/>
    </location>
</feature>
<dbReference type="AlphaFoldDB" id="A0A9D2JFE5"/>
<name>A0A9D2JFE5_9FIRM</name>
<keyword evidence="2" id="KW-0472">Membrane</keyword>
<feature type="compositionally biased region" description="Low complexity" evidence="1">
    <location>
        <begin position="459"/>
        <end position="478"/>
    </location>
</feature>
<accession>A0A9D2JFE5</accession>
<reference evidence="3" key="1">
    <citation type="journal article" date="2021" name="PeerJ">
        <title>Extensive microbial diversity within the chicken gut microbiome revealed by metagenomics and culture.</title>
        <authorList>
            <person name="Gilroy R."/>
            <person name="Ravi A."/>
            <person name="Getino M."/>
            <person name="Pursley I."/>
            <person name="Horton D.L."/>
            <person name="Alikhan N.F."/>
            <person name="Baker D."/>
            <person name="Gharbi K."/>
            <person name="Hall N."/>
            <person name="Watson M."/>
            <person name="Adriaenssens E.M."/>
            <person name="Foster-Nyarko E."/>
            <person name="Jarju S."/>
            <person name="Secka A."/>
            <person name="Antonio M."/>
            <person name="Oren A."/>
            <person name="Chaudhuri R.R."/>
            <person name="La Ragione R."/>
            <person name="Hildebrand F."/>
            <person name="Pallen M.J."/>
        </authorList>
    </citation>
    <scope>NUCLEOTIDE SEQUENCE</scope>
    <source>
        <strain evidence="3">3436</strain>
    </source>
</reference>
<feature type="compositionally biased region" description="Low complexity" evidence="1">
    <location>
        <begin position="285"/>
        <end position="314"/>
    </location>
</feature>
<dbReference type="Proteomes" id="UP000824031">
    <property type="component" value="Unassembled WGS sequence"/>
</dbReference>
<feature type="transmembrane region" description="Helical" evidence="2">
    <location>
        <begin position="712"/>
        <end position="733"/>
    </location>
</feature>
<dbReference type="InterPro" id="IPR023299">
    <property type="entry name" value="ATPase_P-typ_cyto_dom_N"/>
</dbReference>
<keyword evidence="2" id="KW-1133">Transmembrane helix</keyword>
<sequence>MPSKRTNDSVDRILQDLNQQQTAAGVRDTVTDHQVDEILRSVGISTTPSPVAPTQSSPIAFSGLGNWDDREAAPAPVQPRRAPSPRPAAPAAPAVRQAAPAVQPMPARPAAPVQPVAPEPATPEKPVDTGTLGDTTRTGIIKGFLLKMSAENGEANTDALNQGKNQFQKFFRDSVAVVPDEKGKIREPGKKKRGLFGLKSADDTDQFVPIHVSLSGNAPQEPATELPEARTPELQEEEYFPDREPEKPAQAPKKQGFWGGLFGRDSFSEEIVIPEARQEEPAAWQEKQQVPQPAQPVARQQEQPAAWPEPQPAAKSGRDDEEEAEPDTVQNVWHSKYTRPASAPQPEGGDTMEMLRQVKQAVRQTSASTGNTTTIYRKKRNTVEFTPGQKVHTPPPAQPEFRAGEPVGEPIAVPQRRSAATGFTMQLGALDSAPLDSTQDFMNAYNAVRPRHTVQAPAVPQPVQQPQAPQPAETAPRQAGRDPYADTRAIPASQVPGRDPYADTQVVRLPEEEESVYGRREPDDVDMLVDTLTGKIRLTPQAPAHSGFTQDLGAAPAPAHSGFTQNLGTAPAPAHSGFTQNLGAAPAASSGFTQNLNGTAPAEPGTKSFVQDIAQAINTGAMDEDTAAYDEAAQRLTASLEEQAAKDPRSRVRQALGSLHLGGKAADEQADGPAPFETTELPPVRRHDYERAEDAPVVRRELAKQVLNQTTAVLVTGAIAAVLLVLGLLAAALPALPGPLADITVYPAVVLVLLLAAGGVCWRTVAGGVLGLFQRPTPDSLAVLPLLGAVLQCIVLLAAKSYSNEVTLLAGPAVLVLCLNAVGKRMSAATMQENFRLVSAKVEHSVAYRLKDAGALRAVTNGLAQPHPSVLVNRPTQIFRSFLANSEAPATSDKNQQQFAWLTGACALAATIFALISTKNGTTAVTVLASVLCLGAPLAGTLLSALPARMMQRSAAQVGAVIPGWRDIRQLGRINVIQVTARDLFPTGCVSLSGIKPVKPEHIDLAIVYAASILAEAGPTLRDVFLGMLGENRNLLAQVDDRETIYGKGYVGWINKRRVLVGNRALMQDYGVKVPSMEYERSHTVNQRRVIYLAVSGKMFAMFQVAYQRDPDTAVVLDSLRRNGLSLVVDCDDFNCDVQLLEAAYSLPAGAVKVLNAAERETLAPAVAWLPESEGNMLHLGSFASFVGGLEAAAGAAEGEHKSSVLVSASVLFGCVLGVLLTLTGGLTTLPLVALVLYQAAWCVLALIFPLIQRY</sequence>